<evidence type="ECO:0000259" key="2">
    <source>
        <dbReference type="Pfam" id="PF01728"/>
    </source>
</evidence>
<accession>A0AAI8YN69</accession>
<feature type="domain" description="Ribosomal RNA methyltransferase FtsJ" evidence="2">
    <location>
        <begin position="138"/>
        <end position="333"/>
    </location>
</feature>
<protein>
    <submittedName>
        <fullName evidence="3">Uu.00g066690.m01.CDS01</fullName>
    </submittedName>
</protein>
<keyword evidence="4" id="KW-1185">Reference proteome</keyword>
<dbReference type="GO" id="GO:0032259">
    <property type="term" value="P:methylation"/>
    <property type="evidence" value="ECO:0007669"/>
    <property type="project" value="InterPro"/>
</dbReference>
<comment type="caution">
    <text evidence="3">The sequence shown here is derived from an EMBL/GenBank/DDBJ whole genome shotgun (WGS) entry which is preliminary data.</text>
</comment>
<dbReference type="AlphaFoldDB" id="A0AAI8YN69"/>
<dbReference type="Gene3D" id="3.40.50.150">
    <property type="entry name" value="Vaccinia Virus protein VP39"/>
    <property type="match status" value="1"/>
</dbReference>
<dbReference type="Pfam" id="PF01728">
    <property type="entry name" value="FtsJ"/>
    <property type="match status" value="1"/>
</dbReference>
<dbReference type="Proteomes" id="UP001295740">
    <property type="component" value="Unassembled WGS sequence"/>
</dbReference>
<proteinExistence type="predicted"/>
<feature type="compositionally biased region" description="Polar residues" evidence="1">
    <location>
        <begin position="7"/>
        <end position="30"/>
    </location>
</feature>
<reference evidence="3" key="1">
    <citation type="submission" date="2023-10" db="EMBL/GenBank/DDBJ databases">
        <authorList>
            <person name="Hackl T."/>
        </authorList>
    </citation>
    <scope>NUCLEOTIDE SEQUENCE</scope>
</reference>
<dbReference type="EMBL" id="CAUWAG010000018">
    <property type="protein sequence ID" value="CAJ2511044.1"/>
    <property type="molecule type" value="Genomic_DNA"/>
</dbReference>
<dbReference type="SUPFAM" id="SSF53335">
    <property type="entry name" value="S-adenosyl-L-methionine-dependent methyltransferases"/>
    <property type="match status" value="1"/>
</dbReference>
<dbReference type="InterPro" id="IPR029063">
    <property type="entry name" value="SAM-dependent_MTases_sf"/>
</dbReference>
<sequence>MADLDSVTGNDIATDVSTGPATDDNASTELPSNPIEDVIALFQDNLSLQDNLPPSLLLDLGLKQADDGDTGGQQQPVVTEYLCSKVPIFARLRELRMKGWKNPKGDDYFERQRYISDNADGNTTTIFMKMMRAVGRKAQEATGVFTLPGKRPNILALGFAPGGKIETAMDINKNTQVSGITLGVEDNGIKVLVRKDLRNRMKLSYADLTMMITDLGFPMSDVPADHPDTTKFRTRLIRPRAHFDLATCEGGVLRTHARAEYRESREAHRLRAAQLALALERVKPGGSMLVLLHHAESFRNICLFHNFSKFAKVTLFKPDVQHQHRSSFYMIAMEIQSQSEEAANMVRQWKREWHAATFGSDEVYDEAVRSGTPDVDAVLAEFGEHFVEMASPVWAMQVEGLGKKSFTQEE</sequence>
<name>A0AAI8YN69_9PEZI</name>
<dbReference type="GO" id="GO:0008168">
    <property type="term" value="F:methyltransferase activity"/>
    <property type="evidence" value="ECO:0007669"/>
    <property type="project" value="InterPro"/>
</dbReference>
<organism evidence="3 4">
    <name type="scientific">Anthostomella pinea</name>
    <dbReference type="NCBI Taxonomy" id="933095"/>
    <lineage>
        <taxon>Eukaryota</taxon>
        <taxon>Fungi</taxon>
        <taxon>Dikarya</taxon>
        <taxon>Ascomycota</taxon>
        <taxon>Pezizomycotina</taxon>
        <taxon>Sordariomycetes</taxon>
        <taxon>Xylariomycetidae</taxon>
        <taxon>Xylariales</taxon>
        <taxon>Xylariaceae</taxon>
        <taxon>Anthostomella</taxon>
    </lineage>
</organism>
<evidence type="ECO:0000256" key="1">
    <source>
        <dbReference type="SAM" id="MobiDB-lite"/>
    </source>
</evidence>
<evidence type="ECO:0000313" key="3">
    <source>
        <dbReference type="EMBL" id="CAJ2511044.1"/>
    </source>
</evidence>
<dbReference type="InterPro" id="IPR002877">
    <property type="entry name" value="RNA_MeTrfase_FtsJ_dom"/>
</dbReference>
<feature type="region of interest" description="Disordered" evidence="1">
    <location>
        <begin position="1"/>
        <end position="30"/>
    </location>
</feature>
<gene>
    <name evidence="3" type="ORF">KHLLAP_LOCUS11512</name>
</gene>
<evidence type="ECO:0000313" key="4">
    <source>
        <dbReference type="Proteomes" id="UP001295740"/>
    </source>
</evidence>